<gene>
    <name evidence="1" type="ORF">WMY93_014374</name>
</gene>
<comment type="caution">
    <text evidence="1">The sequence shown here is derived from an EMBL/GenBank/DDBJ whole genome shotgun (WGS) entry which is preliminary data.</text>
</comment>
<dbReference type="EMBL" id="JBBPFD010000010">
    <property type="protein sequence ID" value="KAK7909690.1"/>
    <property type="molecule type" value="Genomic_DNA"/>
</dbReference>
<accession>A0AAW0NYK2</accession>
<dbReference type="PANTHER" id="PTHR43778">
    <property type="entry name" value="PYRUVATE CARBOXYLASE"/>
    <property type="match status" value="1"/>
</dbReference>
<dbReference type="Gene3D" id="3.10.600.10">
    <property type="entry name" value="pyruvate carboxylase f1077a mutant domain"/>
    <property type="match status" value="1"/>
</dbReference>
<dbReference type="GO" id="GO:0006094">
    <property type="term" value="P:gluconeogenesis"/>
    <property type="evidence" value="ECO:0007669"/>
    <property type="project" value="TreeGrafter"/>
</dbReference>
<dbReference type="InterPro" id="IPR055268">
    <property type="entry name" value="PCB-like"/>
</dbReference>
<organism evidence="1 2">
    <name type="scientific">Mugilogobius chulae</name>
    <name type="common">yellowstripe goby</name>
    <dbReference type="NCBI Taxonomy" id="88201"/>
    <lineage>
        <taxon>Eukaryota</taxon>
        <taxon>Metazoa</taxon>
        <taxon>Chordata</taxon>
        <taxon>Craniata</taxon>
        <taxon>Vertebrata</taxon>
        <taxon>Euteleostomi</taxon>
        <taxon>Actinopterygii</taxon>
        <taxon>Neopterygii</taxon>
        <taxon>Teleostei</taxon>
        <taxon>Neoteleostei</taxon>
        <taxon>Acanthomorphata</taxon>
        <taxon>Gobiaria</taxon>
        <taxon>Gobiiformes</taxon>
        <taxon>Gobioidei</taxon>
        <taxon>Gobiidae</taxon>
        <taxon>Gobionellinae</taxon>
        <taxon>Mugilogobius</taxon>
    </lineage>
</organism>
<dbReference type="Proteomes" id="UP001460270">
    <property type="component" value="Unassembled WGS sequence"/>
</dbReference>
<evidence type="ECO:0000313" key="1">
    <source>
        <dbReference type="EMBL" id="KAK7909690.1"/>
    </source>
</evidence>
<reference evidence="2" key="1">
    <citation type="submission" date="2024-04" db="EMBL/GenBank/DDBJ databases">
        <title>Salinicola lusitanus LLJ914,a marine bacterium isolated from the Okinawa Trough.</title>
        <authorList>
            <person name="Li J."/>
        </authorList>
    </citation>
    <scope>NUCLEOTIDE SEQUENCE [LARGE SCALE GENOMIC DNA]</scope>
</reference>
<evidence type="ECO:0000313" key="2">
    <source>
        <dbReference type="Proteomes" id="UP001460270"/>
    </source>
</evidence>
<keyword evidence="2" id="KW-1185">Reference proteome</keyword>
<sequence length="113" mass="12351">MTTMVSGLTNIPFLQNVFSNHQFLHSTVDTQFIDENPDLFNLKPVQNRAQKLLHYLGHVMVNGPTTPIPVKAKPSSTDPVIPPVTMGSAVAVGVWGDSSQVRCDSGGKRQAHW</sequence>
<protein>
    <submittedName>
        <fullName evidence="1">Uncharacterized protein</fullName>
    </submittedName>
</protein>
<dbReference type="GO" id="GO:0004736">
    <property type="term" value="F:pyruvate carboxylase activity"/>
    <property type="evidence" value="ECO:0007669"/>
    <property type="project" value="TreeGrafter"/>
</dbReference>
<name>A0AAW0NYK2_9GOBI</name>
<dbReference type="AlphaFoldDB" id="A0AAW0NYK2"/>
<dbReference type="GO" id="GO:0005737">
    <property type="term" value="C:cytoplasm"/>
    <property type="evidence" value="ECO:0007669"/>
    <property type="project" value="TreeGrafter"/>
</dbReference>
<proteinExistence type="predicted"/>
<dbReference type="PANTHER" id="PTHR43778:SF2">
    <property type="entry name" value="PYRUVATE CARBOXYLASE, MITOCHONDRIAL"/>
    <property type="match status" value="1"/>
</dbReference>